<protein>
    <submittedName>
        <fullName evidence="1">Uncharacterized protein</fullName>
    </submittedName>
</protein>
<gene>
    <name evidence="1" type="ORF">CBA19CS22_12545</name>
</gene>
<dbReference type="EMBL" id="BPUR01000005">
    <property type="protein sequence ID" value="GJH17373.1"/>
    <property type="molecule type" value="Genomic_DNA"/>
</dbReference>
<organism evidence="1 2">
    <name type="scientific">Caballeronia novacaledonica</name>
    <dbReference type="NCBI Taxonomy" id="1544861"/>
    <lineage>
        <taxon>Bacteria</taxon>
        <taxon>Pseudomonadati</taxon>
        <taxon>Pseudomonadota</taxon>
        <taxon>Betaproteobacteria</taxon>
        <taxon>Burkholderiales</taxon>
        <taxon>Burkholderiaceae</taxon>
        <taxon>Caballeronia</taxon>
    </lineage>
</organism>
<evidence type="ECO:0000313" key="2">
    <source>
        <dbReference type="Proteomes" id="UP001055013"/>
    </source>
</evidence>
<reference evidence="1" key="1">
    <citation type="submission" date="2021-09" db="EMBL/GenBank/DDBJ databases">
        <title>Isolation and characterization of 3-chlorobenzoate degrading bacteria from soils in Shizuoka.</title>
        <authorList>
            <person name="Ifat A."/>
            <person name="Ogawa N."/>
            <person name="Kimbara K."/>
            <person name="Moriuchi R."/>
            <person name="Dohra H."/>
            <person name="Shintani M."/>
        </authorList>
    </citation>
    <scope>NUCLEOTIDE SEQUENCE</scope>
    <source>
        <strain evidence="1">19CS2-2</strain>
    </source>
</reference>
<keyword evidence="2" id="KW-1185">Reference proteome</keyword>
<evidence type="ECO:0000313" key="1">
    <source>
        <dbReference type="EMBL" id="GJH17373.1"/>
    </source>
</evidence>
<accession>A0ACB5QQL4</accession>
<proteinExistence type="predicted"/>
<dbReference type="Proteomes" id="UP001055013">
    <property type="component" value="Unassembled WGS sequence"/>
</dbReference>
<name>A0ACB5QQL4_9BURK</name>
<comment type="caution">
    <text evidence="1">The sequence shown here is derived from an EMBL/GenBank/DDBJ whole genome shotgun (WGS) entry which is preliminary data.</text>
</comment>
<sequence>MPFYPASARQAQAAEKVVSSIIDELLVVPIPPDFTAEQIIKANLWRIGDLGYCANGKVDIASVRRDLLKKFGEEFLVQVGAPVDELSKWVHRALVRGESVASVSRNAILIAFLFDSVSVLKECLFGREVGEYEHPRRGVYVKYAVTTSPDREKELTYKRLAKTYFSDNPNASRTECELEMPGMVRWLRLHCRAWYERNFPKSRLTLKRERDSTEYHRELDRSLCEHLTRRHAELTKAGLRPRRHTERLLLSGHARGNEYASLKAYLPTSRQLLERLTESQEQYKERLAIWAIRYSEPSDENQLDYAHRLTGLPYYKLAEIVSVDSRIKSASRT</sequence>